<sequence length="458" mass="52827">MTTIPFLGKKKYADRAVVESERRHLLRPRRRRTNRQRQERRLLLWRVSFLLYGLLQVGQHLLFGGGGTTSTLSVVHATTTTTRTLQYPPVFIRISGGDSSNNNGGVVGNENPPTYVWHENDDDDNKTPSTSDIINSQKEQRRHPWIMGLAREFTIFDSIHRGGYSDGGDDHNSIGAMDFDEYNMANDNDYDDDDDDRNYWMRMQQEQYRRKQKRPVGTAAANSPLFRARYPSSSTQDESSPLQRKWKQHQQQQQKRHQQKRNLPIAFQHVQDWWMTNISPNLQSLPKIVCRVEPTTTLKLRKTFRPLKTIVRLGADFNTQLGVWQFKSSWEDAIIGGKLTLAMKELQFTKSWQLSVGAMEDLVTRLRFRAAINLQTFQAYARVGFRTERLTPINVVEGFTILKRIPLDGQRGSVKLEVKANVALPEPEIEYSTETQRSLIGMGDVEVSIDELNLLLDF</sequence>
<gene>
    <name evidence="3" type="ORF">IV203_038677</name>
</gene>
<feature type="region of interest" description="Disordered" evidence="1">
    <location>
        <begin position="206"/>
        <end position="262"/>
    </location>
</feature>
<keyword evidence="4" id="KW-1185">Reference proteome</keyword>
<organism evidence="3 4">
    <name type="scientific">Nitzschia inconspicua</name>
    <dbReference type="NCBI Taxonomy" id="303405"/>
    <lineage>
        <taxon>Eukaryota</taxon>
        <taxon>Sar</taxon>
        <taxon>Stramenopiles</taxon>
        <taxon>Ochrophyta</taxon>
        <taxon>Bacillariophyta</taxon>
        <taxon>Bacillariophyceae</taxon>
        <taxon>Bacillariophycidae</taxon>
        <taxon>Bacillariales</taxon>
        <taxon>Bacillariaceae</taxon>
        <taxon>Nitzschia</taxon>
    </lineage>
</organism>
<keyword evidence="2" id="KW-0472">Membrane</keyword>
<accession>A0A9K3PZG2</accession>
<keyword evidence="2" id="KW-0812">Transmembrane</keyword>
<evidence type="ECO:0000256" key="2">
    <source>
        <dbReference type="SAM" id="Phobius"/>
    </source>
</evidence>
<reference evidence="3" key="1">
    <citation type="journal article" date="2021" name="Sci. Rep.">
        <title>Diploid genomic architecture of Nitzschia inconspicua, an elite biomass production diatom.</title>
        <authorList>
            <person name="Oliver A."/>
            <person name="Podell S."/>
            <person name="Pinowska A."/>
            <person name="Traller J.C."/>
            <person name="Smith S.R."/>
            <person name="McClure R."/>
            <person name="Beliaev A."/>
            <person name="Bohutskyi P."/>
            <person name="Hill E.A."/>
            <person name="Rabines A."/>
            <person name="Zheng H."/>
            <person name="Allen L.Z."/>
            <person name="Kuo A."/>
            <person name="Grigoriev I.V."/>
            <person name="Allen A.E."/>
            <person name="Hazlebeck D."/>
            <person name="Allen E.E."/>
        </authorList>
    </citation>
    <scope>NUCLEOTIDE SEQUENCE</scope>
    <source>
        <strain evidence="3">Hildebrandi</strain>
    </source>
</reference>
<proteinExistence type="predicted"/>
<dbReference type="EMBL" id="JAGRRH010000009">
    <property type="protein sequence ID" value="KAG7365473.1"/>
    <property type="molecule type" value="Genomic_DNA"/>
</dbReference>
<dbReference type="AlphaFoldDB" id="A0A9K3PZG2"/>
<dbReference type="OrthoDB" id="214at2759"/>
<feature type="compositionally biased region" description="Basic residues" evidence="1">
    <location>
        <begin position="244"/>
        <end position="260"/>
    </location>
</feature>
<evidence type="ECO:0000313" key="3">
    <source>
        <dbReference type="EMBL" id="KAG7365473.1"/>
    </source>
</evidence>
<feature type="transmembrane region" description="Helical" evidence="2">
    <location>
        <begin position="42"/>
        <end position="63"/>
    </location>
</feature>
<comment type="caution">
    <text evidence="3">The sequence shown here is derived from an EMBL/GenBank/DDBJ whole genome shotgun (WGS) entry which is preliminary data.</text>
</comment>
<keyword evidence="2" id="KW-1133">Transmembrane helix</keyword>
<feature type="compositionally biased region" description="Polar residues" evidence="1">
    <location>
        <begin position="231"/>
        <end position="242"/>
    </location>
</feature>
<reference evidence="3" key="2">
    <citation type="submission" date="2021-04" db="EMBL/GenBank/DDBJ databases">
        <authorList>
            <person name="Podell S."/>
        </authorList>
    </citation>
    <scope>NUCLEOTIDE SEQUENCE</scope>
    <source>
        <strain evidence="3">Hildebrandi</strain>
    </source>
</reference>
<evidence type="ECO:0000313" key="4">
    <source>
        <dbReference type="Proteomes" id="UP000693970"/>
    </source>
</evidence>
<dbReference type="Proteomes" id="UP000693970">
    <property type="component" value="Unassembled WGS sequence"/>
</dbReference>
<name>A0A9K3PZG2_9STRA</name>
<protein>
    <submittedName>
        <fullName evidence="3">Uncharacterized protein</fullName>
    </submittedName>
</protein>
<evidence type="ECO:0000256" key="1">
    <source>
        <dbReference type="SAM" id="MobiDB-lite"/>
    </source>
</evidence>